<dbReference type="PROSITE" id="PS50404">
    <property type="entry name" value="GST_NTER"/>
    <property type="match status" value="1"/>
</dbReference>
<keyword evidence="3" id="KW-1185">Reference proteome</keyword>
<evidence type="ECO:0000313" key="2">
    <source>
        <dbReference type="EMBL" id="KOB76522.1"/>
    </source>
</evidence>
<dbReference type="PANTHER" id="PTHR43969">
    <property type="entry name" value="GLUTATHIONE S TRANSFERASE D10, ISOFORM A-RELATED"/>
    <property type="match status" value="1"/>
</dbReference>
<proteinExistence type="predicted"/>
<dbReference type="STRING" id="104452.A0A0L7LM54"/>
<evidence type="ECO:0000313" key="3">
    <source>
        <dbReference type="Proteomes" id="UP000037510"/>
    </source>
</evidence>
<accession>A0A0L7LM54</accession>
<dbReference type="Proteomes" id="UP000037510">
    <property type="component" value="Unassembled WGS sequence"/>
</dbReference>
<name>A0A0L7LM54_OPEBR</name>
<dbReference type="GO" id="GO:0004364">
    <property type="term" value="F:glutathione transferase activity"/>
    <property type="evidence" value="ECO:0007669"/>
    <property type="project" value="TreeGrafter"/>
</dbReference>
<comment type="caution">
    <text evidence="2">The sequence shown here is derived from an EMBL/GenBank/DDBJ whole genome shotgun (WGS) entry which is preliminary data.</text>
</comment>
<dbReference type="CDD" id="cd03045">
    <property type="entry name" value="GST_N_Delta_Epsilon"/>
    <property type="match status" value="1"/>
</dbReference>
<gene>
    <name evidence="2" type="ORF">OBRU01_05579</name>
</gene>
<evidence type="ECO:0000259" key="1">
    <source>
        <dbReference type="PROSITE" id="PS50404"/>
    </source>
</evidence>
<dbReference type="FunFam" id="3.40.30.10:FF:000034">
    <property type="entry name" value="glutathione S-transferase 1"/>
    <property type="match status" value="1"/>
</dbReference>
<dbReference type="GO" id="GO:0006749">
    <property type="term" value="P:glutathione metabolic process"/>
    <property type="evidence" value="ECO:0007669"/>
    <property type="project" value="TreeGrafter"/>
</dbReference>
<organism evidence="2 3">
    <name type="scientific">Operophtera brumata</name>
    <name type="common">Winter moth</name>
    <name type="synonym">Phalaena brumata</name>
    <dbReference type="NCBI Taxonomy" id="104452"/>
    <lineage>
        <taxon>Eukaryota</taxon>
        <taxon>Metazoa</taxon>
        <taxon>Ecdysozoa</taxon>
        <taxon>Arthropoda</taxon>
        <taxon>Hexapoda</taxon>
        <taxon>Insecta</taxon>
        <taxon>Pterygota</taxon>
        <taxon>Neoptera</taxon>
        <taxon>Endopterygota</taxon>
        <taxon>Lepidoptera</taxon>
        <taxon>Glossata</taxon>
        <taxon>Ditrysia</taxon>
        <taxon>Geometroidea</taxon>
        <taxon>Geometridae</taxon>
        <taxon>Larentiinae</taxon>
        <taxon>Operophtera</taxon>
    </lineage>
</organism>
<dbReference type="EMBL" id="JTDY01000596">
    <property type="protein sequence ID" value="KOB76522.1"/>
    <property type="molecule type" value="Genomic_DNA"/>
</dbReference>
<dbReference type="Pfam" id="PF13417">
    <property type="entry name" value="GST_N_3"/>
    <property type="match status" value="1"/>
</dbReference>
<sequence length="153" mass="16860">MAPTLYYVPGSSPCRAVLLTAKALNIELDLKLVDLHHGEHLKPEYLKHTVPTLVDDGLALWESRAIISYLANKYGAGSALYPEEPRARALRLVEMAPAHLTHSESFPTCTALPKIISGATWYDIVKKTAPGYKEANENGLDAFKALVNNMMKK</sequence>
<dbReference type="PANTHER" id="PTHR43969:SF9">
    <property type="entry name" value="GLUTATHIONE S TRANSFERASE D10, ISOFORM A-RELATED"/>
    <property type="match status" value="1"/>
</dbReference>
<reference evidence="2 3" key="1">
    <citation type="journal article" date="2015" name="Genome Biol. Evol.">
        <title>The genome of winter moth (Operophtera brumata) provides a genomic perspective on sexual dimorphism and phenology.</title>
        <authorList>
            <person name="Derks M.F."/>
            <person name="Smit S."/>
            <person name="Salis L."/>
            <person name="Schijlen E."/>
            <person name="Bossers A."/>
            <person name="Mateman C."/>
            <person name="Pijl A.S."/>
            <person name="de Ridder D."/>
            <person name="Groenen M.A."/>
            <person name="Visser M.E."/>
            <person name="Megens H.J."/>
        </authorList>
    </citation>
    <scope>NUCLEOTIDE SEQUENCE [LARGE SCALE GENOMIC DNA]</scope>
    <source>
        <strain evidence="2">WM2013NL</strain>
        <tissue evidence="2">Head and thorax</tissue>
    </source>
</reference>
<dbReference type="AlphaFoldDB" id="A0A0L7LM54"/>
<feature type="domain" description="GST N-terminal" evidence="1">
    <location>
        <begin position="1"/>
        <end position="78"/>
    </location>
</feature>
<protein>
    <submittedName>
        <fullName evidence="2">Glutathione S-transferase 1</fullName>
    </submittedName>
</protein>
<dbReference type="InterPro" id="IPR004045">
    <property type="entry name" value="Glutathione_S-Trfase_N"/>
</dbReference>
<dbReference type="InterPro" id="IPR036249">
    <property type="entry name" value="Thioredoxin-like_sf"/>
</dbReference>
<dbReference type="Gene3D" id="3.40.30.10">
    <property type="entry name" value="Glutaredoxin"/>
    <property type="match status" value="1"/>
</dbReference>
<dbReference type="SUPFAM" id="SSF52833">
    <property type="entry name" value="Thioredoxin-like"/>
    <property type="match status" value="1"/>
</dbReference>
<keyword evidence="2" id="KW-0808">Transferase</keyword>